<dbReference type="EMBL" id="PFVG01000022">
    <property type="protein sequence ID" value="PJA92257.1"/>
    <property type="molecule type" value="Genomic_DNA"/>
</dbReference>
<comment type="caution">
    <text evidence="2">The sequence shown here is derived from an EMBL/GenBank/DDBJ whole genome shotgun (WGS) entry which is preliminary data.</text>
</comment>
<evidence type="ECO:0000313" key="3">
    <source>
        <dbReference type="Proteomes" id="UP000229569"/>
    </source>
</evidence>
<feature type="non-terminal residue" evidence="2">
    <location>
        <position position="173"/>
    </location>
</feature>
<evidence type="ECO:0008006" key="4">
    <source>
        <dbReference type="Google" id="ProtNLM"/>
    </source>
</evidence>
<sequence>MIKLGKIKSASTNKGFTLLEVIGAIFILIVGAGSAFILISQTLSAASLVKENLIASYLVQEGIEIVRDIRDTNWLQARNPNKTSLFDDGLICPVPPCDFQADYATLTFTETTDFEKCSDPGYNCHLYDETPLKIDGGFYNYTSGTETKFKRKITIEKEDSDNIKVEVNVEWAE</sequence>
<evidence type="ECO:0000256" key="1">
    <source>
        <dbReference type="SAM" id="Phobius"/>
    </source>
</evidence>
<name>A0A2M7Z9K0_9BACT</name>
<accession>A0A2M7Z9K0</accession>
<dbReference type="Proteomes" id="UP000229569">
    <property type="component" value="Unassembled WGS sequence"/>
</dbReference>
<dbReference type="PROSITE" id="PS00409">
    <property type="entry name" value="PROKAR_NTER_METHYL"/>
    <property type="match status" value="1"/>
</dbReference>
<keyword evidence="1" id="KW-0472">Membrane</keyword>
<evidence type="ECO:0000313" key="2">
    <source>
        <dbReference type="EMBL" id="PJA92257.1"/>
    </source>
</evidence>
<reference evidence="3" key="1">
    <citation type="submission" date="2017-09" db="EMBL/GenBank/DDBJ databases">
        <title>Depth-based differentiation of microbial function through sediment-hosted aquifers and enrichment of novel symbionts in the deep terrestrial subsurface.</title>
        <authorList>
            <person name="Probst A.J."/>
            <person name="Ladd B."/>
            <person name="Jarett J.K."/>
            <person name="Geller-Mcgrath D.E."/>
            <person name="Sieber C.M.K."/>
            <person name="Emerson J.B."/>
            <person name="Anantharaman K."/>
            <person name="Thomas B.C."/>
            <person name="Malmstrom R."/>
            <person name="Stieglmeier M."/>
            <person name="Klingl A."/>
            <person name="Woyke T."/>
            <person name="Ryan C.M."/>
            <person name="Banfield J.F."/>
        </authorList>
    </citation>
    <scope>NUCLEOTIDE SEQUENCE [LARGE SCALE GENOMIC DNA]</scope>
</reference>
<dbReference type="AlphaFoldDB" id="A0A2M7Z9K0"/>
<feature type="transmembrane region" description="Helical" evidence="1">
    <location>
        <begin position="21"/>
        <end position="39"/>
    </location>
</feature>
<keyword evidence="1" id="KW-0812">Transmembrane</keyword>
<keyword evidence="1" id="KW-1133">Transmembrane helix</keyword>
<dbReference type="InterPro" id="IPR012902">
    <property type="entry name" value="N_methyl_site"/>
</dbReference>
<dbReference type="Pfam" id="PF07963">
    <property type="entry name" value="N_methyl"/>
    <property type="match status" value="1"/>
</dbReference>
<gene>
    <name evidence="2" type="ORF">CO134_01045</name>
</gene>
<organism evidence="2 3">
    <name type="scientific">Candidatus Kuenenbacteria bacterium CG_4_9_14_3_um_filter_39_14</name>
    <dbReference type="NCBI Taxonomy" id="1974616"/>
    <lineage>
        <taxon>Bacteria</taxon>
        <taxon>Candidatus Kueneniibacteriota</taxon>
    </lineage>
</organism>
<protein>
    <recommendedName>
        <fullName evidence="4">Type II secretion system protein</fullName>
    </recommendedName>
</protein>
<proteinExistence type="predicted"/>